<evidence type="ECO:0000313" key="2">
    <source>
        <dbReference type="Proteomes" id="UP000192796"/>
    </source>
</evidence>
<evidence type="ECO:0008006" key="3">
    <source>
        <dbReference type="Google" id="ProtNLM"/>
    </source>
</evidence>
<name>A0A1V9FYQ9_9BACT</name>
<protein>
    <recommendedName>
        <fullName evidence="3">Secretion system C-terminal sorting domain-containing protein</fullName>
    </recommendedName>
</protein>
<keyword evidence="2" id="KW-1185">Reference proteome</keyword>
<reference evidence="1 2" key="1">
    <citation type="submission" date="2016-03" db="EMBL/GenBank/DDBJ databases">
        <title>Niastella vici sp. nov., isolated from farmland soil.</title>
        <authorList>
            <person name="Chen L."/>
            <person name="Wang D."/>
            <person name="Yang S."/>
            <person name="Wang G."/>
        </authorList>
    </citation>
    <scope>NUCLEOTIDE SEQUENCE [LARGE SCALE GENOMIC DNA]</scope>
    <source>
        <strain evidence="1 2">DJ57</strain>
    </source>
</reference>
<dbReference type="STRING" id="1703345.A3860_24280"/>
<dbReference type="EMBL" id="LVYD01000045">
    <property type="protein sequence ID" value="OQP63464.1"/>
    <property type="molecule type" value="Genomic_DNA"/>
</dbReference>
<accession>A0A1V9FYQ9</accession>
<dbReference type="Proteomes" id="UP000192796">
    <property type="component" value="Unassembled WGS sequence"/>
</dbReference>
<dbReference type="AlphaFoldDB" id="A0A1V9FYQ9"/>
<gene>
    <name evidence="1" type="ORF">A3860_24280</name>
</gene>
<proteinExistence type="predicted"/>
<organism evidence="1 2">
    <name type="scientific">Niastella vici</name>
    <dbReference type="NCBI Taxonomy" id="1703345"/>
    <lineage>
        <taxon>Bacteria</taxon>
        <taxon>Pseudomonadati</taxon>
        <taxon>Bacteroidota</taxon>
        <taxon>Chitinophagia</taxon>
        <taxon>Chitinophagales</taxon>
        <taxon>Chitinophagaceae</taxon>
        <taxon>Niastella</taxon>
    </lineage>
</organism>
<dbReference type="NCBIfam" id="TIGR04183">
    <property type="entry name" value="Por_Secre_tail"/>
    <property type="match status" value="1"/>
</dbReference>
<evidence type="ECO:0000313" key="1">
    <source>
        <dbReference type="EMBL" id="OQP63464.1"/>
    </source>
</evidence>
<dbReference type="InterPro" id="IPR026444">
    <property type="entry name" value="Secre_tail"/>
</dbReference>
<comment type="caution">
    <text evidence="1">The sequence shown here is derived from an EMBL/GenBank/DDBJ whole genome shotgun (WGS) entry which is preliminary data.</text>
</comment>
<sequence length="156" mass="17843">MIRTLFENLLARLRRVANYEPMNTTETVVKRFNIRTIPALFTLIMLSTGVNASTGCPLSIPTFSHDTILVQKQITSKKPRIKLYPNAEQDVLFFSVRGTEGKVYQLFLFDVAGKLIRQANIKNKETTVIDNIEKGNYLFEVFSDDERIENGQVIIK</sequence>